<dbReference type="Proteomes" id="UP000076722">
    <property type="component" value="Unassembled WGS sequence"/>
</dbReference>
<proteinExistence type="predicted"/>
<feature type="non-terminal residue" evidence="1">
    <location>
        <position position="1"/>
    </location>
</feature>
<gene>
    <name evidence="1" type="ORF">SISNIDRAFT_413478</name>
</gene>
<accession>A0A164T465</accession>
<dbReference type="OrthoDB" id="3244185at2759"/>
<name>A0A164T465_9AGAM</name>
<evidence type="ECO:0000313" key="2">
    <source>
        <dbReference type="Proteomes" id="UP000076722"/>
    </source>
</evidence>
<reference evidence="1 2" key="1">
    <citation type="journal article" date="2016" name="Mol. Biol. Evol.">
        <title>Comparative Genomics of Early-Diverging Mushroom-Forming Fungi Provides Insights into the Origins of Lignocellulose Decay Capabilities.</title>
        <authorList>
            <person name="Nagy L.G."/>
            <person name="Riley R."/>
            <person name="Tritt A."/>
            <person name="Adam C."/>
            <person name="Daum C."/>
            <person name="Floudas D."/>
            <person name="Sun H."/>
            <person name="Yadav J.S."/>
            <person name="Pangilinan J."/>
            <person name="Larsson K.H."/>
            <person name="Matsuura K."/>
            <person name="Barry K."/>
            <person name="Labutti K."/>
            <person name="Kuo R."/>
            <person name="Ohm R.A."/>
            <person name="Bhattacharya S.S."/>
            <person name="Shirouzu T."/>
            <person name="Yoshinaga Y."/>
            <person name="Martin F.M."/>
            <person name="Grigoriev I.V."/>
            <person name="Hibbett D.S."/>
        </authorList>
    </citation>
    <scope>NUCLEOTIDE SEQUENCE [LARGE SCALE GENOMIC DNA]</scope>
    <source>
        <strain evidence="1 2">HHB9708</strain>
    </source>
</reference>
<dbReference type="STRING" id="1314777.A0A164T465"/>
<sequence length="90" mass="10403">LAYVEMFSELTTPNATAKLYKMSHSLTQTLVREAHIVPVDDLIWGCHLTPDFGKEANRRWTADTVLDDCKDFFLNTYVDLYTWAEHHNIG</sequence>
<dbReference type="AlphaFoldDB" id="A0A164T465"/>
<evidence type="ECO:0000313" key="1">
    <source>
        <dbReference type="EMBL" id="KZS92064.1"/>
    </source>
</evidence>
<keyword evidence="2" id="KW-1185">Reference proteome</keyword>
<dbReference type="EMBL" id="KV419412">
    <property type="protein sequence ID" value="KZS92064.1"/>
    <property type="molecule type" value="Genomic_DNA"/>
</dbReference>
<protein>
    <submittedName>
        <fullName evidence="1">Uncharacterized protein</fullName>
    </submittedName>
</protein>
<organism evidence="1 2">
    <name type="scientific">Sistotremastrum niveocremeum HHB9708</name>
    <dbReference type="NCBI Taxonomy" id="1314777"/>
    <lineage>
        <taxon>Eukaryota</taxon>
        <taxon>Fungi</taxon>
        <taxon>Dikarya</taxon>
        <taxon>Basidiomycota</taxon>
        <taxon>Agaricomycotina</taxon>
        <taxon>Agaricomycetes</taxon>
        <taxon>Sistotremastrales</taxon>
        <taxon>Sistotremastraceae</taxon>
        <taxon>Sertulicium</taxon>
        <taxon>Sertulicium niveocremeum</taxon>
    </lineage>
</organism>